<dbReference type="OrthoDB" id="2142632at2759"/>
<comment type="caution">
    <text evidence="2">The sequence shown here is derived from an EMBL/GenBank/DDBJ whole genome shotgun (WGS) entry which is preliminary data.</text>
</comment>
<gene>
    <name evidence="2" type="ORF">BCR32DRAFT_280559</name>
</gene>
<protein>
    <submittedName>
        <fullName evidence="2">Uncharacterized protein</fullName>
    </submittedName>
</protein>
<dbReference type="Proteomes" id="UP000193944">
    <property type="component" value="Unassembled WGS sequence"/>
</dbReference>
<evidence type="ECO:0000256" key="1">
    <source>
        <dbReference type="SAM" id="MobiDB-lite"/>
    </source>
</evidence>
<proteinExistence type="predicted"/>
<dbReference type="AlphaFoldDB" id="A0A1Y1X466"/>
<keyword evidence="3" id="KW-1185">Reference proteome</keyword>
<feature type="compositionally biased region" description="Basic residues" evidence="1">
    <location>
        <begin position="88"/>
        <end position="104"/>
    </location>
</feature>
<evidence type="ECO:0000313" key="2">
    <source>
        <dbReference type="EMBL" id="ORX80428.1"/>
    </source>
</evidence>
<sequence length="171" mass="19323">MPYNTRLRGKNPYNAGEVDKKDALASPTKKAKLSKNDAPTSPTKKSRKREHEEIDSELKNMKKKLNSQINELNGTKPSEITPKPNFNKYKKRGSKKVGGKKISKKYNEQKRKNILKNVDASNLKHVRCVVNSEILSKGLCNTINSLGPEKIMDVLKNGKSEETQKTETEKN</sequence>
<name>A0A1Y1X466_9FUNG</name>
<feature type="compositionally biased region" description="Basic and acidic residues" evidence="1">
    <location>
        <begin position="49"/>
        <end position="60"/>
    </location>
</feature>
<evidence type="ECO:0000313" key="3">
    <source>
        <dbReference type="Proteomes" id="UP000193944"/>
    </source>
</evidence>
<feature type="region of interest" description="Disordered" evidence="1">
    <location>
        <begin position="1"/>
        <end position="109"/>
    </location>
</feature>
<organism evidence="2 3">
    <name type="scientific">Anaeromyces robustus</name>
    <dbReference type="NCBI Taxonomy" id="1754192"/>
    <lineage>
        <taxon>Eukaryota</taxon>
        <taxon>Fungi</taxon>
        <taxon>Fungi incertae sedis</taxon>
        <taxon>Chytridiomycota</taxon>
        <taxon>Chytridiomycota incertae sedis</taxon>
        <taxon>Neocallimastigomycetes</taxon>
        <taxon>Neocallimastigales</taxon>
        <taxon>Neocallimastigaceae</taxon>
        <taxon>Anaeromyces</taxon>
    </lineage>
</organism>
<reference evidence="2 3" key="2">
    <citation type="submission" date="2016-08" db="EMBL/GenBank/DDBJ databases">
        <title>Pervasive Adenine N6-methylation of Active Genes in Fungi.</title>
        <authorList>
            <consortium name="DOE Joint Genome Institute"/>
            <person name="Mondo S.J."/>
            <person name="Dannebaum R.O."/>
            <person name="Kuo R.C."/>
            <person name="Labutti K."/>
            <person name="Haridas S."/>
            <person name="Kuo A."/>
            <person name="Salamov A."/>
            <person name="Ahrendt S.R."/>
            <person name="Lipzen A."/>
            <person name="Sullivan W."/>
            <person name="Andreopoulos W.B."/>
            <person name="Clum A."/>
            <person name="Lindquist E."/>
            <person name="Daum C."/>
            <person name="Ramamoorthy G.K."/>
            <person name="Gryganskyi A."/>
            <person name="Culley D."/>
            <person name="Magnuson J.K."/>
            <person name="James T.Y."/>
            <person name="O'Malley M.A."/>
            <person name="Stajich J.E."/>
            <person name="Spatafora J.W."/>
            <person name="Visel A."/>
            <person name="Grigoriev I.V."/>
        </authorList>
    </citation>
    <scope>NUCLEOTIDE SEQUENCE [LARGE SCALE GENOMIC DNA]</scope>
    <source>
        <strain evidence="2 3">S4</strain>
    </source>
</reference>
<accession>A0A1Y1X466</accession>
<feature type="compositionally biased region" description="Polar residues" evidence="1">
    <location>
        <begin position="66"/>
        <end position="78"/>
    </location>
</feature>
<reference evidence="2 3" key="1">
    <citation type="submission" date="2016-08" db="EMBL/GenBank/DDBJ databases">
        <title>A Parts List for Fungal Cellulosomes Revealed by Comparative Genomics.</title>
        <authorList>
            <consortium name="DOE Joint Genome Institute"/>
            <person name="Haitjema C.H."/>
            <person name="Gilmore S.P."/>
            <person name="Henske J.K."/>
            <person name="Solomon K.V."/>
            <person name="De Groot R."/>
            <person name="Kuo A."/>
            <person name="Mondo S.J."/>
            <person name="Salamov A.A."/>
            <person name="Labutti K."/>
            <person name="Zhao Z."/>
            <person name="Chiniquy J."/>
            <person name="Barry K."/>
            <person name="Brewer H.M."/>
            <person name="Purvine S.O."/>
            <person name="Wright A.T."/>
            <person name="Boxma B."/>
            <person name="Van Alen T."/>
            <person name="Hackstein J.H."/>
            <person name="Baker S.E."/>
            <person name="Grigoriev I.V."/>
            <person name="O'Malley M.A."/>
        </authorList>
    </citation>
    <scope>NUCLEOTIDE SEQUENCE [LARGE SCALE GENOMIC DNA]</scope>
    <source>
        <strain evidence="2 3">S4</strain>
    </source>
</reference>
<dbReference type="EMBL" id="MCFG01000146">
    <property type="protein sequence ID" value="ORX80428.1"/>
    <property type="molecule type" value="Genomic_DNA"/>
</dbReference>